<sequence>MPLEQDWEIGDGEEAFEGPDAYLDGDDELDSATEAPAEDPHLSVHHPSAIQGILQSLFEMQRASETGGTTIRGVNLLELSRMLGGTASTFGGAPATIPMDDDEENDSDYVDEEEEEEEEPYYYTTRYRQAPKQWFAPVTVPQEAGERLLRGGEFGRTEQRLGQDRPAVNVSQFLRDRGTRARSLNHKEDVASHLVPNTNGTEVASSEANIYSGQYSTDSSFYYTCDQDFKLRVYDTSKPPVPFSLSNPSTRESTLKVLKTIQGSSGRWTITDSHLSPDNERMIYSSITPTVYMTSTLDSSPTQIPIRFADPPRRSRSIWGFEEETFGIWSCRFSADGNEVVAGGSGKIFVYDLLADRRTVKIAAHNDDVNSCCWADTASGNILVSASDDSFIKIWDRRSLGSSQKPSGVLVGHTEGITSVAAKGDGRYIISNGKDQALRLWDLRKMHSSAEFETFADKFYGLHHFDYRYGHYPKPKRLAHPKDCSVMTYRGHQVLQTLIRCHFSPADTTGGQYLYSGSADGKIHVWSLDGQVVQVLDRSLSHPMSFDPSGPEPEALSGARRRVCVRDVSWHSQEPVIMSVGWESGRGGSTVARHEWKGLSKMSHKLEDWGEKKRLERAERRPLPFTMTGDPQTLGFPPGYFVIRSVATDRLWDVDNDDVEDQTEIILYPEKEKSLVEGLRMPESNNQVFFIDTSGALCSRSAGHAIDVEDGRLVLRHRRPVSTPFPNAYSHPLPQFCYIAATKQIVVSYASDPSYPPATSRRNSTTWKNQSYVLSSIPLRKPRTFVDDASQFLTTGVSQAFSFLSGGPTSPKATPEEVFNGDIDLNDDQVLEHERGEEGEVDDSPEATRKIRVLPLSSDALSALDPQTQARQQFEVTPLRAKKYIPRKSGEGR</sequence>
<dbReference type="GO" id="GO:0043161">
    <property type="term" value="P:proteasome-mediated ubiquitin-dependent protein catabolic process"/>
    <property type="evidence" value="ECO:0007669"/>
    <property type="project" value="TreeGrafter"/>
</dbReference>
<keyword evidence="1 3" id="KW-0853">WD repeat</keyword>
<feature type="compositionally biased region" description="Acidic residues" evidence="4">
    <location>
        <begin position="1"/>
        <end position="31"/>
    </location>
</feature>
<feature type="repeat" description="WD" evidence="3">
    <location>
        <begin position="362"/>
        <end position="396"/>
    </location>
</feature>
<dbReference type="EMBL" id="KV417521">
    <property type="protein sequence ID" value="KZP25343.1"/>
    <property type="molecule type" value="Genomic_DNA"/>
</dbReference>
<accession>A0A166NSX2</accession>
<dbReference type="SMART" id="SM00320">
    <property type="entry name" value="WD40"/>
    <property type="match status" value="6"/>
</dbReference>
<dbReference type="Pfam" id="PF00400">
    <property type="entry name" value="WD40"/>
    <property type="match status" value="4"/>
</dbReference>
<feature type="compositionally biased region" description="Acidic residues" evidence="4">
    <location>
        <begin position="99"/>
        <end position="119"/>
    </location>
</feature>
<evidence type="ECO:0000256" key="1">
    <source>
        <dbReference type="ARBA" id="ARBA00022574"/>
    </source>
</evidence>
<proteinExistence type="predicted"/>
<gene>
    <name evidence="5" type="ORF">FIBSPDRAFT_929297</name>
</gene>
<feature type="region of interest" description="Disordered" evidence="4">
    <location>
        <begin position="90"/>
        <end position="119"/>
    </location>
</feature>
<dbReference type="AlphaFoldDB" id="A0A166NSX2"/>
<evidence type="ECO:0000256" key="3">
    <source>
        <dbReference type="PROSITE-ProRule" id="PRU00221"/>
    </source>
</evidence>
<dbReference type="STRING" id="436010.A0A166NSX2"/>
<feature type="region of interest" description="Disordered" evidence="4">
    <location>
        <begin position="865"/>
        <end position="893"/>
    </location>
</feature>
<evidence type="ECO:0000256" key="4">
    <source>
        <dbReference type="SAM" id="MobiDB-lite"/>
    </source>
</evidence>
<dbReference type="InterPro" id="IPR051859">
    <property type="entry name" value="DCAF"/>
</dbReference>
<dbReference type="PANTHER" id="PTHR19847">
    <property type="entry name" value="DDB1- AND CUL4-ASSOCIATED FACTOR 11"/>
    <property type="match status" value="1"/>
</dbReference>
<dbReference type="PROSITE" id="PS50082">
    <property type="entry name" value="WD_REPEATS_2"/>
    <property type="match status" value="2"/>
</dbReference>
<feature type="region of interest" description="Disordered" evidence="4">
    <location>
        <begin position="1"/>
        <end position="44"/>
    </location>
</feature>
<dbReference type="PROSITE" id="PS50294">
    <property type="entry name" value="WD_REPEATS_REGION"/>
    <property type="match status" value="2"/>
</dbReference>
<keyword evidence="2" id="KW-0677">Repeat</keyword>
<evidence type="ECO:0000313" key="6">
    <source>
        <dbReference type="Proteomes" id="UP000076532"/>
    </source>
</evidence>
<dbReference type="InterPro" id="IPR011047">
    <property type="entry name" value="Quinoprotein_ADH-like_sf"/>
</dbReference>
<dbReference type="InterPro" id="IPR036322">
    <property type="entry name" value="WD40_repeat_dom_sf"/>
</dbReference>
<dbReference type="GO" id="GO:0080008">
    <property type="term" value="C:Cul4-RING E3 ubiquitin ligase complex"/>
    <property type="evidence" value="ECO:0007669"/>
    <property type="project" value="TreeGrafter"/>
</dbReference>
<dbReference type="Gene3D" id="2.130.10.10">
    <property type="entry name" value="YVTN repeat-like/Quinoprotein amine dehydrogenase"/>
    <property type="match status" value="2"/>
</dbReference>
<reference evidence="5 6" key="1">
    <citation type="journal article" date="2016" name="Mol. Biol. Evol.">
        <title>Comparative Genomics of Early-Diverging Mushroom-Forming Fungi Provides Insights into the Origins of Lignocellulose Decay Capabilities.</title>
        <authorList>
            <person name="Nagy L.G."/>
            <person name="Riley R."/>
            <person name="Tritt A."/>
            <person name="Adam C."/>
            <person name="Daum C."/>
            <person name="Floudas D."/>
            <person name="Sun H."/>
            <person name="Yadav J.S."/>
            <person name="Pangilinan J."/>
            <person name="Larsson K.H."/>
            <person name="Matsuura K."/>
            <person name="Barry K."/>
            <person name="Labutti K."/>
            <person name="Kuo R."/>
            <person name="Ohm R.A."/>
            <person name="Bhattacharya S.S."/>
            <person name="Shirouzu T."/>
            <person name="Yoshinaga Y."/>
            <person name="Martin F.M."/>
            <person name="Grigoriev I.V."/>
            <person name="Hibbett D.S."/>
        </authorList>
    </citation>
    <scope>NUCLEOTIDE SEQUENCE [LARGE SCALE GENOMIC DNA]</scope>
    <source>
        <strain evidence="5 6">CBS 109695</strain>
    </source>
</reference>
<dbReference type="InterPro" id="IPR020472">
    <property type="entry name" value="WD40_PAC1"/>
</dbReference>
<dbReference type="InterPro" id="IPR015943">
    <property type="entry name" value="WD40/YVTN_repeat-like_dom_sf"/>
</dbReference>
<name>A0A166NSX2_9AGAM</name>
<organism evidence="5 6">
    <name type="scientific">Athelia psychrophila</name>
    <dbReference type="NCBI Taxonomy" id="1759441"/>
    <lineage>
        <taxon>Eukaryota</taxon>
        <taxon>Fungi</taxon>
        <taxon>Dikarya</taxon>
        <taxon>Basidiomycota</taxon>
        <taxon>Agaricomycotina</taxon>
        <taxon>Agaricomycetes</taxon>
        <taxon>Agaricomycetidae</taxon>
        <taxon>Atheliales</taxon>
        <taxon>Atheliaceae</taxon>
        <taxon>Athelia</taxon>
    </lineage>
</organism>
<feature type="repeat" description="WD" evidence="3">
    <location>
        <begin position="410"/>
        <end position="451"/>
    </location>
</feature>
<protein>
    <submittedName>
        <fullName evidence="5">WD40 repeat-like protein</fullName>
    </submittedName>
</protein>
<dbReference type="OrthoDB" id="63070at2759"/>
<dbReference type="Gene3D" id="2.80.10.50">
    <property type="match status" value="1"/>
</dbReference>
<evidence type="ECO:0000256" key="2">
    <source>
        <dbReference type="ARBA" id="ARBA00022737"/>
    </source>
</evidence>
<evidence type="ECO:0000313" key="5">
    <source>
        <dbReference type="EMBL" id="KZP25343.1"/>
    </source>
</evidence>
<dbReference type="PRINTS" id="PR00320">
    <property type="entry name" value="GPROTEINBRPT"/>
</dbReference>
<dbReference type="SUPFAM" id="SSF50998">
    <property type="entry name" value="Quinoprotein alcohol dehydrogenase-like"/>
    <property type="match status" value="1"/>
</dbReference>
<dbReference type="Proteomes" id="UP000076532">
    <property type="component" value="Unassembled WGS sequence"/>
</dbReference>
<dbReference type="SUPFAM" id="SSF50978">
    <property type="entry name" value="WD40 repeat-like"/>
    <property type="match status" value="1"/>
</dbReference>
<dbReference type="InterPro" id="IPR001680">
    <property type="entry name" value="WD40_rpt"/>
</dbReference>
<dbReference type="PANTHER" id="PTHR19847:SF7">
    <property type="entry name" value="DDB1- AND CUL4-ASSOCIATED FACTOR 11"/>
    <property type="match status" value="1"/>
</dbReference>
<keyword evidence="6" id="KW-1185">Reference proteome</keyword>